<dbReference type="Gene3D" id="3.20.20.150">
    <property type="entry name" value="Divalent-metal-dependent TIM barrel enzymes"/>
    <property type="match status" value="1"/>
</dbReference>
<evidence type="ECO:0000259" key="1">
    <source>
        <dbReference type="Pfam" id="PF01261"/>
    </source>
</evidence>
<dbReference type="eggNOG" id="COG1082">
    <property type="taxonomic scope" value="Bacteria"/>
</dbReference>
<dbReference type="Pfam" id="PF01261">
    <property type="entry name" value="AP_endonuc_2"/>
    <property type="match status" value="1"/>
</dbReference>
<dbReference type="InterPro" id="IPR013022">
    <property type="entry name" value="Xyl_isomerase-like_TIM-brl"/>
</dbReference>
<dbReference type="EMBL" id="CP001826">
    <property type="protein sequence ID" value="ACZ42815.1"/>
    <property type="molecule type" value="Genomic_DNA"/>
</dbReference>
<organism evidence="2 3">
    <name type="scientific">Thermobaculum terrenum (strain ATCC BAA-798 / CCMEE 7001 / YNP1)</name>
    <dbReference type="NCBI Taxonomy" id="525904"/>
    <lineage>
        <taxon>Bacteria</taxon>
        <taxon>Bacillati</taxon>
        <taxon>Chloroflexota</taxon>
        <taxon>Chloroflexia</taxon>
        <taxon>Candidatus Thermobaculales</taxon>
        <taxon>Candidatus Thermobaculaceae</taxon>
        <taxon>Thermobaculum</taxon>
    </lineage>
</organism>
<evidence type="ECO:0000313" key="3">
    <source>
        <dbReference type="Proteomes" id="UP000000323"/>
    </source>
</evidence>
<dbReference type="AlphaFoldDB" id="D1CGE4"/>
<evidence type="ECO:0000313" key="2">
    <source>
        <dbReference type="EMBL" id="ACZ42815.1"/>
    </source>
</evidence>
<reference evidence="3" key="1">
    <citation type="journal article" date="2010" name="Stand. Genomic Sci.">
        <title>Complete genome sequence of 'Thermobaculum terrenum' type strain (YNP1).</title>
        <authorList>
            <person name="Kiss H."/>
            <person name="Cleland D."/>
            <person name="Lapidus A."/>
            <person name="Lucas S."/>
            <person name="Glavina Del Rio T."/>
            <person name="Nolan M."/>
            <person name="Tice H."/>
            <person name="Han C."/>
            <person name="Goodwin L."/>
            <person name="Pitluck S."/>
            <person name="Liolios K."/>
            <person name="Ivanova N."/>
            <person name="Mavromatis K."/>
            <person name="Ovchinnikova G."/>
            <person name="Pati A."/>
            <person name="Chen A."/>
            <person name="Palaniappan K."/>
            <person name="Land M."/>
            <person name="Hauser L."/>
            <person name="Chang Y."/>
            <person name="Jeffries C."/>
            <person name="Lu M."/>
            <person name="Brettin T."/>
            <person name="Detter J."/>
            <person name="Goker M."/>
            <person name="Tindall B."/>
            <person name="Beck B."/>
            <person name="McDermott T."/>
            <person name="Woyke T."/>
            <person name="Bristow J."/>
            <person name="Eisen J."/>
            <person name="Markowitz V."/>
            <person name="Hugenholtz P."/>
            <person name="Kyrpides N."/>
            <person name="Klenk H."/>
            <person name="Cheng J."/>
        </authorList>
    </citation>
    <scope>NUCLEOTIDE SEQUENCE [LARGE SCALE GENOMIC DNA]</scope>
    <source>
        <strain evidence="3">ATCC BAA-798 / YNP1</strain>
    </source>
</reference>
<dbReference type="InterPro" id="IPR036237">
    <property type="entry name" value="Xyl_isomerase-like_sf"/>
</dbReference>
<dbReference type="InterPro" id="IPR050312">
    <property type="entry name" value="IolE/XylAMocC-like"/>
</dbReference>
<dbReference type="GO" id="GO:0016853">
    <property type="term" value="F:isomerase activity"/>
    <property type="evidence" value="ECO:0007669"/>
    <property type="project" value="UniProtKB-KW"/>
</dbReference>
<feature type="domain" description="Xylose isomerase-like TIM barrel" evidence="1">
    <location>
        <begin position="24"/>
        <end position="260"/>
    </location>
</feature>
<dbReference type="RefSeq" id="WP_012875846.1">
    <property type="nucleotide sequence ID" value="NC_013526.1"/>
</dbReference>
<sequence length="280" mass="30947">MRTSVISDEISQDIGEVLEVCRLKGLRTIELRAVDGRSILEHDDAYVRQLRSRLDAEGVQVCAIASPFLKCHLHGDGAPQGATHFASPAARDEQWQVLERSIEVAHMLGAPIVRAFSFWRLPDPASAREEILEVLAEAVERTRPSGLKLGLENEHACNIATGEEASWYLERLPSPHLGLIWDPGNEAAAGSRPYPDGYRHIRDRVIHVHVKDLDSSGRWTVIGQGSIDYVGQLRALADDGYDGPLSIETHMRIPEGPREATMRCIDGLREVASRAGVNLE</sequence>
<protein>
    <submittedName>
        <fullName evidence="2">Xylose isomerase domain protein TIM barrel</fullName>
    </submittedName>
</protein>
<dbReference type="PANTHER" id="PTHR12110:SF41">
    <property type="entry name" value="INOSOSE DEHYDRATASE"/>
    <property type="match status" value="1"/>
</dbReference>
<dbReference type="PANTHER" id="PTHR12110">
    <property type="entry name" value="HYDROXYPYRUVATE ISOMERASE"/>
    <property type="match status" value="1"/>
</dbReference>
<dbReference type="KEGG" id="ttr:Tter_1909"/>
<keyword evidence="3" id="KW-1185">Reference proteome</keyword>
<keyword evidence="2" id="KW-0413">Isomerase</keyword>
<dbReference type="Proteomes" id="UP000000323">
    <property type="component" value="Chromosome 2"/>
</dbReference>
<dbReference type="SUPFAM" id="SSF51658">
    <property type="entry name" value="Xylose isomerase-like"/>
    <property type="match status" value="1"/>
</dbReference>
<dbReference type="HOGENOM" id="CLU_050006_2_1_0"/>
<accession>D1CGE4</accession>
<dbReference type="STRING" id="525904.Tter_1909"/>
<name>D1CGE4_THET1</name>
<proteinExistence type="predicted"/>
<gene>
    <name evidence="2" type="ordered locus">Tter_1909</name>
</gene>